<dbReference type="RefSeq" id="WP_173085249.1">
    <property type="nucleotide sequence ID" value="NZ_BAABJB010000019.1"/>
</dbReference>
<dbReference type="EMBL" id="BLPG01000002">
    <property type="protein sequence ID" value="GFJ95861.1"/>
    <property type="molecule type" value="Genomic_DNA"/>
</dbReference>
<dbReference type="InterPro" id="IPR002347">
    <property type="entry name" value="SDR_fam"/>
</dbReference>
<dbReference type="PANTHER" id="PTHR43157:SF31">
    <property type="entry name" value="PHOSPHATIDYLINOSITOL-GLYCAN BIOSYNTHESIS CLASS F PROTEIN"/>
    <property type="match status" value="1"/>
</dbReference>
<dbReference type="AlphaFoldDB" id="A0A6V8LLI9"/>
<reference evidence="2 3" key="2">
    <citation type="submission" date="2020-03" db="EMBL/GenBank/DDBJ databases">
        <authorList>
            <person name="Ichikawa N."/>
            <person name="Kimura A."/>
            <person name="Kitahashi Y."/>
            <person name="Uohara A."/>
        </authorList>
    </citation>
    <scope>NUCLEOTIDE SEQUENCE [LARGE SCALE GENOMIC DNA]</scope>
    <source>
        <strain evidence="2 3">NBRC 108638</strain>
    </source>
</reference>
<name>A0A6V8LLI9_9ACTN</name>
<evidence type="ECO:0000313" key="3">
    <source>
        <dbReference type="Proteomes" id="UP000482960"/>
    </source>
</evidence>
<proteinExistence type="predicted"/>
<dbReference type="InterPro" id="IPR036291">
    <property type="entry name" value="NAD(P)-bd_dom_sf"/>
</dbReference>
<evidence type="ECO:0000256" key="1">
    <source>
        <dbReference type="ARBA" id="ARBA00023002"/>
    </source>
</evidence>
<comment type="caution">
    <text evidence="2">The sequence shown here is derived from an EMBL/GenBank/DDBJ whole genome shotgun (WGS) entry which is preliminary data.</text>
</comment>
<reference evidence="2 3" key="1">
    <citation type="submission" date="2020-03" db="EMBL/GenBank/DDBJ databases">
        <title>Whole genome shotgun sequence of Phytohabitans rumicis NBRC 108638.</title>
        <authorList>
            <person name="Komaki H."/>
            <person name="Tamura T."/>
        </authorList>
    </citation>
    <scope>NUCLEOTIDE SEQUENCE [LARGE SCALE GENOMIC DNA]</scope>
    <source>
        <strain evidence="2 3">NBRC 108638</strain>
    </source>
</reference>
<organism evidence="2 3">
    <name type="scientific">Phytohabitans rumicis</name>
    <dbReference type="NCBI Taxonomy" id="1076125"/>
    <lineage>
        <taxon>Bacteria</taxon>
        <taxon>Bacillati</taxon>
        <taxon>Actinomycetota</taxon>
        <taxon>Actinomycetes</taxon>
        <taxon>Micromonosporales</taxon>
        <taxon>Micromonosporaceae</taxon>
    </lineage>
</organism>
<dbReference type="GO" id="GO:0016491">
    <property type="term" value="F:oxidoreductase activity"/>
    <property type="evidence" value="ECO:0007669"/>
    <property type="project" value="UniProtKB-KW"/>
</dbReference>
<dbReference type="PRINTS" id="PR00081">
    <property type="entry name" value="GDHRDH"/>
</dbReference>
<keyword evidence="3" id="KW-1185">Reference proteome</keyword>
<dbReference type="Gene3D" id="3.40.50.720">
    <property type="entry name" value="NAD(P)-binding Rossmann-like Domain"/>
    <property type="match status" value="1"/>
</dbReference>
<sequence>MWSVDDMPSQAGRVAVVTGASAGIGFATAKALAERGCHVVLAVRDPVRGADAAARIGGSTVVVRLDLAALDSVRSAATALTGEYPRIDLLINNAGAWSATRAVTRDGFELQLGVNHLGHFAFTGLVLGAMLATPGSRIVTVSSVSHRRGDIDMADLPMARTYRHAAAYARSKLANLLFAFELHRGLARAGAATASLAAHPGGVWTGLFRGANPALLVHTLGRLVTQSPERGALATLRAATDPTATGGQYYGPDGIGELRGAPKPVQASAKAHDRALARELWDESERLTGVAYGPTLPPCAWK</sequence>
<accession>A0A6V8LLI9</accession>
<keyword evidence="1" id="KW-0560">Oxidoreductase</keyword>
<evidence type="ECO:0000313" key="2">
    <source>
        <dbReference type="EMBL" id="GFJ95861.1"/>
    </source>
</evidence>
<gene>
    <name evidence="2" type="ORF">Prum_095030</name>
</gene>
<dbReference type="NCBIfam" id="NF004846">
    <property type="entry name" value="PRK06197.1"/>
    <property type="match status" value="1"/>
</dbReference>
<dbReference type="Pfam" id="PF00106">
    <property type="entry name" value="adh_short"/>
    <property type="match status" value="1"/>
</dbReference>
<dbReference type="SUPFAM" id="SSF51735">
    <property type="entry name" value="NAD(P)-binding Rossmann-fold domains"/>
    <property type="match status" value="1"/>
</dbReference>
<protein>
    <submittedName>
        <fullName evidence="2">Short-chain dehydrogenase</fullName>
    </submittedName>
</protein>
<dbReference type="CDD" id="cd05327">
    <property type="entry name" value="retinol-DH_like_SDR_c_like"/>
    <property type="match status" value="1"/>
</dbReference>
<dbReference type="Proteomes" id="UP000482960">
    <property type="component" value="Unassembled WGS sequence"/>
</dbReference>
<dbReference type="PANTHER" id="PTHR43157">
    <property type="entry name" value="PHOSPHATIDYLINOSITOL-GLYCAN BIOSYNTHESIS CLASS F PROTEIN-RELATED"/>
    <property type="match status" value="1"/>
</dbReference>